<evidence type="ECO:0000313" key="1">
    <source>
        <dbReference type="EnsemblMetazoa" id="ASTEI06927-PA"/>
    </source>
</evidence>
<evidence type="ECO:0000313" key="2">
    <source>
        <dbReference type="Proteomes" id="UP000076408"/>
    </source>
</evidence>
<accession>A0A182YEP1</accession>
<dbReference type="VEuPathDB" id="VectorBase:ASTE000401"/>
<reference evidence="2" key="1">
    <citation type="journal article" date="2014" name="Genome Biol.">
        <title>Genome analysis of a major urban malaria vector mosquito, Anopheles stephensi.</title>
        <authorList>
            <person name="Jiang X."/>
            <person name="Peery A."/>
            <person name="Hall A.B."/>
            <person name="Sharma A."/>
            <person name="Chen X.G."/>
            <person name="Waterhouse R.M."/>
            <person name="Komissarov A."/>
            <person name="Riehle M.M."/>
            <person name="Shouche Y."/>
            <person name="Sharakhova M.V."/>
            <person name="Lawson D."/>
            <person name="Pakpour N."/>
            <person name="Arensburger P."/>
            <person name="Davidson V.L."/>
            <person name="Eiglmeier K."/>
            <person name="Emrich S."/>
            <person name="George P."/>
            <person name="Kennedy R.C."/>
            <person name="Mane S.P."/>
            <person name="Maslen G."/>
            <person name="Oringanje C."/>
            <person name="Qi Y."/>
            <person name="Settlage R."/>
            <person name="Tojo M."/>
            <person name="Tubio J.M."/>
            <person name="Unger M.F."/>
            <person name="Wang B."/>
            <person name="Vernick K.D."/>
            <person name="Ribeiro J.M."/>
            <person name="James A.A."/>
            <person name="Michel K."/>
            <person name="Riehle M.A."/>
            <person name="Luckhart S."/>
            <person name="Sharakhov I.V."/>
            <person name="Tu Z."/>
        </authorList>
    </citation>
    <scope>NUCLEOTIDE SEQUENCE [LARGE SCALE GENOMIC DNA]</scope>
    <source>
        <strain evidence="2">Indian</strain>
    </source>
</reference>
<proteinExistence type="predicted"/>
<keyword evidence="2" id="KW-1185">Reference proteome</keyword>
<sequence length="121" mass="13578">MLSTIGELFGDHEVNDFIEYKTHVSDNKFWSTELDNVPFLDRSTVGSLLDLDDSPPTYDEFYTSKFMIPSAVQPTEVSGFSSIPSTTIPQGYDTVYCRKGILGPSGEEWIDIKMLSFCTSE</sequence>
<dbReference type="EnsemblMetazoa" id="ASTEI06927-RA">
    <property type="protein sequence ID" value="ASTEI06927-PA"/>
    <property type="gene ID" value="ASTEI06927"/>
</dbReference>
<dbReference type="STRING" id="30069.A0A182YEP1"/>
<dbReference type="VEuPathDB" id="VectorBase:ASTEI06927"/>
<protein>
    <submittedName>
        <fullName evidence="1">Uncharacterized protein</fullName>
    </submittedName>
</protein>
<organism evidence="1 2">
    <name type="scientific">Anopheles stephensi</name>
    <name type="common">Indo-Pakistan malaria mosquito</name>
    <dbReference type="NCBI Taxonomy" id="30069"/>
    <lineage>
        <taxon>Eukaryota</taxon>
        <taxon>Metazoa</taxon>
        <taxon>Ecdysozoa</taxon>
        <taxon>Arthropoda</taxon>
        <taxon>Hexapoda</taxon>
        <taxon>Insecta</taxon>
        <taxon>Pterygota</taxon>
        <taxon>Neoptera</taxon>
        <taxon>Endopterygota</taxon>
        <taxon>Diptera</taxon>
        <taxon>Nematocera</taxon>
        <taxon>Culicoidea</taxon>
        <taxon>Culicidae</taxon>
        <taxon>Anophelinae</taxon>
        <taxon>Anopheles</taxon>
    </lineage>
</organism>
<dbReference type="VEuPathDB" id="VectorBase:ASTEI20_036105"/>
<dbReference type="Proteomes" id="UP000076408">
    <property type="component" value="Unassembled WGS sequence"/>
</dbReference>
<name>A0A182YEP1_ANOST</name>
<reference evidence="1" key="2">
    <citation type="submission" date="2020-05" db="UniProtKB">
        <authorList>
            <consortium name="EnsemblMetazoa"/>
        </authorList>
    </citation>
    <scope>IDENTIFICATION</scope>
    <source>
        <strain evidence="1">Indian</strain>
    </source>
</reference>
<dbReference type="AlphaFoldDB" id="A0A182YEP1"/>